<dbReference type="Proteomes" id="UP000295818">
    <property type="component" value="Unassembled WGS sequence"/>
</dbReference>
<evidence type="ECO:0008006" key="4">
    <source>
        <dbReference type="Google" id="ProtNLM"/>
    </source>
</evidence>
<accession>A0ABY2BC64</accession>
<gene>
    <name evidence="2" type="ORF">EV644_1177</name>
</gene>
<feature type="transmembrane region" description="Helical" evidence="1">
    <location>
        <begin position="16"/>
        <end position="39"/>
    </location>
</feature>
<keyword evidence="1" id="KW-0812">Transmembrane</keyword>
<name>A0ABY2BC64_9ACTN</name>
<comment type="caution">
    <text evidence="2">The sequence shown here is derived from an EMBL/GenBank/DDBJ whole genome shotgun (WGS) entry which is preliminary data.</text>
</comment>
<reference evidence="2 3" key="1">
    <citation type="journal article" date="2015" name="Stand. Genomic Sci.">
        <title>Genomic Encyclopedia of Bacterial and Archaeal Type Strains, Phase III: the genomes of soil and plant-associated and newly described type strains.</title>
        <authorList>
            <person name="Whitman W.B."/>
            <person name="Woyke T."/>
            <person name="Klenk H.P."/>
            <person name="Zhou Y."/>
            <person name="Lilburn T.G."/>
            <person name="Beck B.J."/>
            <person name="De Vos P."/>
            <person name="Vandamme P."/>
            <person name="Eisen J.A."/>
            <person name="Garrity G."/>
            <person name="Hugenholtz P."/>
            <person name="Kyrpides N.C."/>
        </authorList>
    </citation>
    <scope>NUCLEOTIDE SEQUENCE [LARGE SCALE GENOMIC DNA]</scope>
    <source>
        <strain evidence="2 3">VKM Ac-2538</strain>
    </source>
</reference>
<evidence type="ECO:0000256" key="1">
    <source>
        <dbReference type="SAM" id="Phobius"/>
    </source>
</evidence>
<keyword evidence="1" id="KW-1133">Transmembrane helix</keyword>
<keyword evidence="3" id="KW-1185">Reference proteome</keyword>
<keyword evidence="1" id="KW-0472">Membrane</keyword>
<feature type="transmembrane region" description="Helical" evidence="1">
    <location>
        <begin position="45"/>
        <end position="65"/>
    </location>
</feature>
<evidence type="ECO:0000313" key="3">
    <source>
        <dbReference type="Proteomes" id="UP000295818"/>
    </source>
</evidence>
<protein>
    <recommendedName>
        <fullName evidence="4">Integral membrane protein</fullName>
    </recommendedName>
</protein>
<dbReference type="EMBL" id="SLWM01000017">
    <property type="protein sequence ID" value="TCO16353.1"/>
    <property type="molecule type" value="Genomic_DNA"/>
</dbReference>
<proteinExistence type="predicted"/>
<feature type="transmembrane region" description="Helical" evidence="1">
    <location>
        <begin position="77"/>
        <end position="95"/>
    </location>
</feature>
<dbReference type="RefSeq" id="WP_132193073.1">
    <property type="nucleotide sequence ID" value="NZ_SLWM01000017.1"/>
</dbReference>
<sequence>MPTESTPSTAPRPLKLASAVVAGEGLVVAVLGIVEAITISDDRLTLGLTTAAFLLLYGGALLLVARGLFRTSTWSRGPAVFAQLIQLLMAVSFWGGSTKPVSVILAIAAVAVLVGIFQKVSMEALADNPTKDRPVL</sequence>
<evidence type="ECO:0000313" key="2">
    <source>
        <dbReference type="EMBL" id="TCO16353.1"/>
    </source>
</evidence>
<organism evidence="2 3">
    <name type="scientific">Kribbella orskensis</name>
    <dbReference type="NCBI Taxonomy" id="2512216"/>
    <lineage>
        <taxon>Bacteria</taxon>
        <taxon>Bacillati</taxon>
        <taxon>Actinomycetota</taxon>
        <taxon>Actinomycetes</taxon>
        <taxon>Propionibacteriales</taxon>
        <taxon>Kribbellaceae</taxon>
        <taxon>Kribbella</taxon>
    </lineage>
</organism>
<feature type="transmembrane region" description="Helical" evidence="1">
    <location>
        <begin position="101"/>
        <end position="117"/>
    </location>
</feature>